<dbReference type="STRING" id="1230383.A0A1M8A2A1"/>
<proteinExistence type="inferred from homology"/>
<dbReference type="InterPro" id="IPR009582">
    <property type="entry name" value="Spc2/SPCS2"/>
</dbReference>
<dbReference type="VEuPathDB" id="FungiDB:MSYG_0930"/>
<evidence type="ECO:0000256" key="7">
    <source>
        <dbReference type="ARBA" id="ARBA00023136"/>
    </source>
</evidence>
<feature type="transmembrane region" description="Helical" evidence="8">
    <location>
        <begin position="68"/>
        <end position="88"/>
    </location>
</feature>
<accession>A0A1M8A2A1</accession>
<keyword evidence="10" id="KW-1185">Reference proteome</keyword>
<evidence type="ECO:0000256" key="5">
    <source>
        <dbReference type="ARBA" id="ARBA00022824"/>
    </source>
</evidence>
<keyword evidence="7 8" id="KW-0472">Membrane</keyword>
<evidence type="ECO:0000313" key="10">
    <source>
        <dbReference type="Proteomes" id="UP000186303"/>
    </source>
</evidence>
<organism evidence="9 10">
    <name type="scientific">Malassezia sympodialis (strain ATCC 42132)</name>
    <name type="common">Atopic eczema-associated yeast</name>
    <dbReference type="NCBI Taxonomy" id="1230383"/>
    <lineage>
        <taxon>Eukaryota</taxon>
        <taxon>Fungi</taxon>
        <taxon>Dikarya</taxon>
        <taxon>Basidiomycota</taxon>
        <taxon>Ustilaginomycotina</taxon>
        <taxon>Malasseziomycetes</taxon>
        <taxon>Malasseziales</taxon>
        <taxon>Malasseziaceae</taxon>
        <taxon>Malassezia</taxon>
    </lineage>
</organism>
<keyword evidence="5" id="KW-0256">Endoplasmic reticulum</keyword>
<reference evidence="10" key="1">
    <citation type="journal article" date="2017" name="Nucleic Acids Res.">
        <title>Proteogenomics produces comprehensive and highly accurate protein-coding gene annotation in a complete genome assembly of Malassezia sympodialis.</title>
        <authorList>
            <person name="Zhu Y."/>
            <person name="Engstroem P.G."/>
            <person name="Tellgren-Roth C."/>
            <person name="Baudo C.D."/>
            <person name="Kennell J.C."/>
            <person name="Sun S."/>
            <person name="Billmyre R.B."/>
            <person name="Schroeder M.S."/>
            <person name="Andersson A."/>
            <person name="Holm T."/>
            <person name="Sigurgeirsson B."/>
            <person name="Wu G."/>
            <person name="Sankaranarayanan S.R."/>
            <person name="Siddharthan R."/>
            <person name="Sanyal K."/>
            <person name="Lundeberg J."/>
            <person name="Nystedt B."/>
            <person name="Boekhout T."/>
            <person name="Dawson T.L. Jr."/>
            <person name="Heitman J."/>
            <person name="Scheynius A."/>
            <person name="Lehtioe J."/>
        </authorList>
    </citation>
    <scope>NUCLEOTIDE SEQUENCE [LARGE SCALE GENOMIC DNA]</scope>
    <source>
        <strain evidence="10">ATCC 42132</strain>
    </source>
</reference>
<keyword evidence="4 8" id="KW-0812">Transmembrane</keyword>
<dbReference type="OrthoDB" id="29558at2759"/>
<evidence type="ECO:0000256" key="6">
    <source>
        <dbReference type="ARBA" id="ARBA00022989"/>
    </source>
</evidence>
<dbReference type="GO" id="GO:0006465">
    <property type="term" value="P:signal peptide processing"/>
    <property type="evidence" value="ECO:0007669"/>
    <property type="project" value="InterPro"/>
</dbReference>
<evidence type="ECO:0000313" key="9">
    <source>
        <dbReference type="EMBL" id="SHO76592.1"/>
    </source>
</evidence>
<evidence type="ECO:0000256" key="1">
    <source>
        <dbReference type="ARBA" id="ARBA00004477"/>
    </source>
</evidence>
<dbReference type="EMBL" id="LT671822">
    <property type="protein sequence ID" value="SHO76592.1"/>
    <property type="molecule type" value="Genomic_DNA"/>
</dbReference>
<evidence type="ECO:0000256" key="3">
    <source>
        <dbReference type="ARBA" id="ARBA00017057"/>
    </source>
</evidence>
<evidence type="ECO:0000256" key="4">
    <source>
        <dbReference type="ARBA" id="ARBA00022692"/>
    </source>
</evidence>
<sequence length="228" mass="25612">MLGLFSSKPSTNAKGKVLCDLSNAKELKYHCDDTVERLLTEPTDKQGSPGEAAPGFPLFKASHIVDNAMMAVNFIVSVLMIGSVLFAYRQKLDWKDARPLFMVTVPIFAIFYVAFFVVQHLRGPIVFLGSRQVSGNKNETENLRVSSPYFNSAVSTGKKTQDGRPILKPPTYELLVQYTRTTQGRTLARREGRIPIGNFGEWFTEEGEFKEPIFRERLVEGLQKLLGM</sequence>
<comment type="subcellular location">
    <subcellularLocation>
        <location evidence="1">Endoplasmic reticulum membrane</location>
        <topology evidence="1">Multi-pass membrane protein</topology>
    </subcellularLocation>
</comment>
<name>A0A1M8A2A1_MALS4</name>
<protein>
    <recommendedName>
        <fullName evidence="3">Signal peptidase complex subunit 2</fullName>
    </recommendedName>
</protein>
<keyword evidence="6 8" id="KW-1133">Transmembrane helix</keyword>
<feature type="transmembrane region" description="Helical" evidence="8">
    <location>
        <begin position="100"/>
        <end position="118"/>
    </location>
</feature>
<evidence type="ECO:0000256" key="2">
    <source>
        <dbReference type="ARBA" id="ARBA00007324"/>
    </source>
</evidence>
<dbReference type="Pfam" id="PF06703">
    <property type="entry name" value="SPC25"/>
    <property type="match status" value="1"/>
</dbReference>
<dbReference type="GO" id="GO:0005787">
    <property type="term" value="C:signal peptidase complex"/>
    <property type="evidence" value="ECO:0007669"/>
    <property type="project" value="InterPro"/>
</dbReference>
<gene>
    <name evidence="9" type="ORF">MSYG_0930</name>
</gene>
<dbReference type="Proteomes" id="UP000186303">
    <property type="component" value="Chromosome 2"/>
</dbReference>
<comment type="similarity">
    <text evidence="2">Belongs to the SPCS2 family.</text>
</comment>
<dbReference type="AlphaFoldDB" id="A0A1M8A2A1"/>
<evidence type="ECO:0000256" key="8">
    <source>
        <dbReference type="SAM" id="Phobius"/>
    </source>
</evidence>